<evidence type="ECO:0000259" key="1">
    <source>
        <dbReference type="SMART" id="SM00530"/>
    </source>
</evidence>
<keyword evidence="3" id="KW-1185">Reference proteome</keyword>
<dbReference type="Pfam" id="PF19054">
    <property type="entry name" value="DUF5753"/>
    <property type="match status" value="1"/>
</dbReference>
<evidence type="ECO:0000313" key="2">
    <source>
        <dbReference type="EMBL" id="MBM0233275.1"/>
    </source>
</evidence>
<protein>
    <submittedName>
        <fullName evidence="2">Helix-turn-helix domain-containing protein</fullName>
    </submittedName>
</protein>
<gene>
    <name evidence="2" type="ORF">JNW91_16270</name>
</gene>
<evidence type="ECO:0000313" key="3">
    <source>
        <dbReference type="Proteomes" id="UP000601027"/>
    </source>
</evidence>
<dbReference type="Pfam" id="PF13560">
    <property type="entry name" value="HTH_31"/>
    <property type="match status" value="1"/>
</dbReference>
<comment type="caution">
    <text evidence="2">The sequence shown here is derived from an EMBL/GenBank/DDBJ whole genome shotgun (WGS) entry which is preliminary data.</text>
</comment>
<accession>A0ABS1XVH9</accession>
<dbReference type="InterPro" id="IPR043917">
    <property type="entry name" value="DUF5753"/>
</dbReference>
<sequence>MTEAGSTVPRRQLGRLLRQTREQAGIGLEAAAQDLEWSRAKMYRIESGQTPVRALDVDQMCRLYGAAADMTEVLVSLARESKSKGWYHAYGEIIPRWFELYVGLESAASRIRTYEHALVPGLLQTPQYAAEVGRTRSENSDDEVAKLVELRTERQRILTRKRPAAPTLDVILEEALLHRAVPGMSDQIVRLIEAGDTANVSIRVLPLASRLSQVAVAGSFVILDFPTTGARSAEPTTVYSEGLSGALYLDRVEEVKAYAAVWRTLTSEALSVSESRELMKKIKERHHD</sequence>
<dbReference type="RefSeq" id="WP_203176153.1">
    <property type="nucleotide sequence ID" value="NZ_JAEVHM010000072.1"/>
</dbReference>
<reference evidence="2 3" key="1">
    <citation type="submission" date="2021-01" db="EMBL/GenBank/DDBJ databases">
        <title>Draft genome sequence of Micromonospora sp. strain STR1_7.</title>
        <authorList>
            <person name="Karlyshev A."/>
            <person name="Jawad R."/>
        </authorList>
    </citation>
    <scope>NUCLEOTIDE SEQUENCE [LARGE SCALE GENOMIC DNA]</scope>
    <source>
        <strain evidence="2 3">STR1-7</strain>
    </source>
</reference>
<feature type="domain" description="HTH cro/C1-type" evidence="1">
    <location>
        <begin position="16"/>
        <end position="71"/>
    </location>
</feature>
<dbReference type="InterPro" id="IPR001387">
    <property type="entry name" value="Cro/C1-type_HTH"/>
</dbReference>
<organism evidence="2 3">
    <name type="scientific">Micromonospora parastrephiae</name>
    <dbReference type="NCBI Taxonomy" id="2806101"/>
    <lineage>
        <taxon>Bacteria</taxon>
        <taxon>Bacillati</taxon>
        <taxon>Actinomycetota</taxon>
        <taxon>Actinomycetes</taxon>
        <taxon>Micromonosporales</taxon>
        <taxon>Micromonosporaceae</taxon>
        <taxon>Micromonospora</taxon>
    </lineage>
</organism>
<dbReference type="InterPro" id="IPR010982">
    <property type="entry name" value="Lambda_DNA-bd_dom_sf"/>
</dbReference>
<dbReference type="CDD" id="cd00093">
    <property type="entry name" value="HTH_XRE"/>
    <property type="match status" value="1"/>
</dbReference>
<proteinExistence type="predicted"/>
<dbReference type="SUPFAM" id="SSF47413">
    <property type="entry name" value="lambda repressor-like DNA-binding domains"/>
    <property type="match status" value="1"/>
</dbReference>
<name>A0ABS1XVH9_9ACTN</name>
<dbReference type="SMART" id="SM00530">
    <property type="entry name" value="HTH_XRE"/>
    <property type="match status" value="1"/>
</dbReference>
<dbReference type="EMBL" id="JAEVHM010000072">
    <property type="protein sequence ID" value="MBM0233275.1"/>
    <property type="molecule type" value="Genomic_DNA"/>
</dbReference>
<dbReference type="Proteomes" id="UP000601027">
    <property type="component" value="Unassembled WGS sequence"/>
</dbReference>
<dbReference type="Gene3D" id="1.10.260.40">
    <property type="entry name" value="lambda repressor-like DNA-binding domains"/>
    <property type="match status" value="1"/>
</dbReference>